<reference evidence="2 3" key="1">
    <citation type="submission" date="2019-12" db="EMBL/GenBank/DDBJ databases">
        <title>Sporaefaciens musculi gen. nov., sp. nov., a novel bacterium isolated from the caecum of an obese mouse.</title>
        <authorList>
            <person name="Rasmussen T.S."/>
            <person name="Streidl T."/>
            <person name="Hitch T.C.A."/>
            <person name="Wortmann E."/>
            <person name="Deptula P."/>
            <person name="Hansen M."/>
            <person name="Nielsen D.S."/>
            <person name="Clavel T."/>
            <person name="Vogensen F.K."/>
        </authorList>
    </citation>
    <scope>NUCLEOTIDE SEQUENCE [LARGE SCALE GENOMIC DNA]</scope>
    <source>
        <strain evidence="2 3">WCA-9-b2</strain>
    </source>
</reference>
<accession>A0A7X3MLG7</accession>
<dbReference type="RefSeq" id="WP_159755337.1">
    <property type="nucleotide sequence ID" value="NZ_WUQX01000001.1"/>
</dbReference>
<keyword evidence="1" id="KW-1133">Transmembrane helix</keyword>
<comment type="caution">
    <text evidence="2">The sequence shown here is derived from an EMBL/GenBank/DDBJ whole genome shotgun (WGS) entry which is preliminary data.</text>
</comment>
<sequence length="420" mass="48939">MKKIMKVILGVIAVVFIIIVVFWVSIVYVSDYKITTVDISVSPDETYELVLQAVGEADFPFGSASGRLILYEGESKISKADFELFDDGGCIRSSIWEVTWHEDCVEVILSGDEQIDEQIILYFDGKKEVKQLTDWDRYGNISSQNSMDETEEINFETHQELRLIGVVDTYANASELTALFEDHDSLERMISFNQILNDQFEFYEIYNQPLQSKFYWNMDDSFLKCYDGVPIKNQEIEIDGENCFISSLNSFQLNLNAYNHFFDFIGEGRGFCESDFQYKRNEKVPIILGNDYKSYYSIGDSIKLNYLEKDFEYEIIGFFEQGLNIKIENSEYSMDKYLCVPFFEFDGNVIDDSEKVFWLRCYEEKNLGYIKVDIINDMSEEETIEFYKTKIQNNAEKLMLKYSTLDIIYDISSGIANNNE</sequence>
<name>A0A7X3MLG7_9FIRM</name>
<keyword evidence="1" id="KW-0812">Transmembrane</keyword>
<protein>
    <submittedName>
        <fullName evidence="2">Uncharacterized protein</fullName>
    </submittedName>
</protein>
<proteinExistence type="predicted"/>
<dbReference type="Proteomes" id="UP000460412">
    <property type="component" value="Unassembled WGS sequence"/>
</dbReference>
<evidence type="ECO:0000313" key="2">
    <source>
        <dbReference type="EMBL" id="MXP78554.1"/>
    </source>
</evidence>
<evidence type="ECO:0000313" key="3">
    <source>
        <dbReference type="Proteomes" id="UP000460412"/>
    </source>
</evidence>
<dbReference type="AlphaFoldDB" id="A0A7X3MLG7"/>
<organism evidence="2 3">
    <name type="scientific">Sporofaciens musculi</name>
    <dbReference type="NCBI Taxonomy" id="2681861"/>
    <lineage>
        <taxon>Bacteria</taxon>
        <taxon>Bacillati</taxon>
        <taxon>Bacillota</taxon>
        <taxon>Clostridia</taxon>
        <taxon>Lachnospirales</taxon>
        <taxon>Lachnospiraceae</taxon>
        <taxon>Sporofaciens</taxon>
    </lineage>
</organism>
<evidence type="ECO:0000256" key="1">
    <source>
        <dbReference type="SAM" id="Phobius"/>
    </source>
</evidence>
<feature type="transmembrane region" description="Helical" evidence="1">
    <location>
        <begin position="7"/>
        <end position="29"/>
    </location>
</feature>
<keyword evidence="3" id="KW-1185">Reference proteome</keyword>
<dbReference type="EMBL" id="WUQX01000001">
    <property type="protein sequence ID" value="MXP78554.1"/>
    <property type="molecule type" value="Genomic_DNA"/>
</dbReference>
<gene>
    <name evidence="2" type="ORF">GN277_25395</name>
</gene>
<keyword evidence="1" id="KW-0472">Membrane</keyword>